<protein>
    <submittedName>
        <fullName evidence="1">Uncharacterized protein</fullName>
    </submittedName>
</protein>
<accession>A0ABX8MUZ4</accession>
<evidence type="ECO:0000313" key="2">
    <source>
        <dbReference type="Proteomes" id="UP000693952"/>
    </source>
</evidence>
<proteinExistence type="predicted"/>
<reference evidence="1" key="1">
    <citation type="submission" date="2021-06" db="EMBL/GenBank/DDBJ databases">
        <title>Updating the genus Pseudomonas: Description of 43 new species and partition of the Pseudomonas putida group.</title>
        <authorList>
            <person name="Girard L."/>
            <person name="Lood C."/>
            <person name="Vandamme P."/>
            <person name="Rokni-Zadeh H."/>
            <person name="van Noort V."/>
            <person name="Hofte M."/>
            <person name="Lavigne R."/>
            <person name="De Mot R."/>
        </authorList>
    </citation>
    <scope>NUCLEOTIDE SEQUENCE</scope>
    <source>
        <strain evidence="1">CMR12a</strain>
    </source>
</reference>
<name>A0ABX8MUZ4_9PSED</name>
<keyword evidence="2" id="KW-1185">Reference proteome</keyword>
<dbReference type="EMBL" id="CP077074">
    <property type="protein sequence ID" value="QXH42223.1"/>
    <property type="molecule type" value="Genomic_DNA"/>
</dbReference>
<dbReference type="RefSeq" id="WP_068577853.1">
    <property type="nucleotide sequence ID" value="NZ_CP027706.1"/>
</dbReference>
<organism evidence="1 2">
    <name type="scientific">Pseudomonas sessilinigenes</name>
    <dbReference type="NCBI Taxonomy" id="658629"/>
    <lineage>
        <taxon>Bacteria</taxon>
        <taxon>Pseudomonadati</taxon>
        <taxon>Pseudomonadota</taxon>
        <taxon>Gammaproteobacteria</taxon>
        <taxon>Pseudomonadales</taxon>
        <taxon>Pseudomonadaceae</taxon>
        <taxon>Pseudomonas</taxon>
    </lineage>
</organism>
<dbReference type="Proteomes" id="UP000693952">
    <property type="component" value="Chromosome"/>
</dbReference>
<evidence type="ECO:0000313" key="1">
    <source>
        <dbReference type="EMBL" id="QXH42223.1"/>
    </source>
</evidence>
<gene>
    <name evidence="1" type="ORF">KSS89_08390</name>
</gene>
<sequence>MQTTTQHSPTRCPVYLHPAACTSPAAVEAIQRQTGLLVIATTRRIATAKPVDLGPFGGDAA</sequence>